<proteinExistence type="predicted"/>
<protein>
    <submittedName>
        <fullName evidence="1">Uncharacterized protein</fullName>
    </submittedName>
</protein>
<evidence type="ECO:0000313" key="1">
    <source>
        <dbReference type="EMBL" id="KAI5668960.1"/>
    </source>
</evidence>
<name>A0ACC0B8G9_CATRO</name>
<reference evidence="2" key="1">
    <citation type="journal article" date="2023" name="Nat. Plants">
        <title>Single-cell RNA sequencing provides a high-resolution roadmap for understanding the multicellular compartmentation of specialized metabolism.</title>
        <authorList>
            <person name="Sun S."/>
            <person name="Shen X."/>
            <person name="Li Y."/>
            <person name="Li Y."/>
            <person name="Wang S."/>
            <person name="Li R."/>
            <person name="Zhang H."/>
            <person name="Shen G."/>
            <person name="Guo B."/>
            <person name="Wei J."/>
            <person name="Xu J."/>
            <person name="St-Pierre B."/>
            <person name="Chen S."/>
            <person name="Sun C."/>
        </authorList>
    </citation>
    <scope>NUCLEOTIDE SEQUENCE [LARGE SCALE GENOMIC DNA]</scope>
</reference>
<dbReference type="EMBL" id="CM044704">
    <property type="protein sequence ID" value="KAI5668960.1"/>
    <property type="molecule type" value="Genomic_DNA"/>
</dbReference>
<keyword evidence="2" id="KW-1185">Reference proteome</keyword>
<sequence length="170" mass="18300">MKKRSNGSPTLFPQLPYTSPASTSTHSSASSTVGISSRPAPSSSECLQSTAPSSSPSPTPSSQGVVESRILILLIADSFNKQSDCAKVITKIMKAHFVEAHLSFGKVSDRIKNYGIQNRKEVSMGSDALACHSGHLAKIGFITIQELDIRGANRRVLARLDDYRTIHESL</sequence>
<accession>A0ACC0B8G9</accession>
<organism evidence="1 2">
    <name type="scientific">Catharanthus roseus</name>
    <name type="common">Madagascar periwinkle</name>
    <name type="synonym">Vinca rosea</name>
    <dbReference type="NCBI Taxonomy" id="4058"/>
    <lineage>
        <taxon>Eukaryota</taxon>
        <taxon>Viridiplantae</taxon>
        <taxon>Streptophyta</taxon>
        <taxon>Embryophyta</taxon>
        <taxon>Tracheophyta</taxon>
        <taxon>Spermatophyta</taxon>
        <taxon>Magnoliopsida</taxon>
        <taxon>eudicotyledons</taxon>
        <taxon>Gunneridae</taxon>
        <taxon>Pentapetalae</taxon>
        <taxon>asterids</taxon>
        <taxon>lamiids</taxon>
        <taxon>Gentianales</taxon>
        <taxon>Apocynaceae</taxon>
        <taxon>Rauvolfioideae</taxon>
        <taxon>Vinceae</taxon>
        <taxon>Catharanthinae</taxon>
        <taxon>Catharanthus</taxon>
    </lineage>
</organism>
<gene>
    <name evidence="1" type="ORF">M9H77_18813</name>
</gene>
<comment type="caution">
    <text evidence="1">The sequence shown here is derived from an EMBL/GenBank/DDBJ whole genome shotgun (WGS) entry which is preliminary data.</text>
</comment>
<dbReference type="Proteomes" id="UP001060085">
    <property type="component" value="Linkage Group LG04"/>
</dbReference>
<evidence type="ECO:0000313" key="2">
    <source>
        <dbReference type="Proteomes" id="UP001060085"/>
    </source>
</evidence>